<organism evidence="13 14">
    <name type="scientific">Entamoeba histolytica</name>
    <dbReference type="NCBI Taxonomy" id="5759"/>
    <lineage>
        <taxon>Eukaryota</taxon>
        <taxon>Amoebozoa</taxon>
        <taxon>Evosea</taxon>
        <taxon>Archamoebae</taxon>
        <taxon>Mastigamoebida</taxon>
        <taxon>Entamoebidae</taxon>
        <taxon>Entamoeba</taxon>
    </lineage>
</organism>
<reference evidence="13 14" key="1">
    <citation type="submission" date="2016-05" db="EMBL/GenBank/DDBJ databases">
        <title>First whole genome sequencing of Entamoeba histolytica HM1:IMSS-clone-6.</title>
        <authorList>
            <person name="Mukherjee Avik.K."/>
            <person name="Izumyama S."/>
            <person name="Nakada-Tsukui K."/>
            <person name="Nozaki T."/>
        </authorList>
    </citation>
    <scope>NUCLEOTIDE SEQUENCE [LARGE SCALE GENOMIC DNA]</scope>
    <source>
        <strain evidence="13 14">HM1:IMSS clone 6</strain>
    </source>
</reference>
<dbReference type="InterPro" id="IPR034136">
    <property type="entry name" value="TOPRIM_Topo6A/Spo11"/>
</dbReference>
<evidence type="ECO:0000313" key="14">
    <source>
        <dbReference type="Proteomes" id="UP000078387"/>
    </source>
</evidence>
<proteinExistence type="inferred from homology"/>
<feature type="domain" description="Spo11/DNA topoisomerase VI subunit A N-terminal" evidence="11">
    <location>
        <begin position="64"/>
        <end position="125"/>
    </location>
</feature>
<keyword evidence="7 10" id="KW-0799">Topoisomerase</keyword>
<dbReference type="GO" id="GO:0046872">
    <property type="term" value="F:metal ion binding"/>
    <property type="evidence" value="ECO:0007669"/>
    <property type="project" value="UniProtKB-KW"/>
</dbReference>
<dbReference type="GO" id="GO:0042138">
    <property type="term" value="P:meiotic DNA double-strand break formation"/>
    <property type="evidence" value="ECO:0007669"/>
    <property type="project" value="TreeGrafter"/>
</dbReference>
<comment type="catalytic activity">
    <reaction evidence="1 10">
        <text>ATP-dependent breakage, passage and rejoining of double-stranded DNA.</text>
        <dbReference type="EC" id="5.6.2.2"/>
    </reaction>
</comment>
<dbReference type="Proteomes" id="UP000078387">
    <property type="component" value="Unassembled WGS sequence"/>
</dbReference>
<dbReference type="PANTHER" id="PTHR10848">
    <property type="entry name" value="MEIOTIC RECOMBINATION PROTEIN SPO11"/>
    <property type="match status" value="1"/>
</dbReference>
<dbReference type="VEuPathDB" id="AmoebaDB:EHI_194510"/>
<dbReference type="VEuPathDB" id="AmoebaDB:EHI8A_003350"/>
<dbReference type="GO" id="GO:0000228">
    <property type="term" value="C:nuclear chromosome"/>
    <property type="evidence" value="ECO:0007669"/>
    <property type="project" value="TreeGrafter"/>
</dbReference>
<dbReference type="PRINTS" id="PR01550">
    <property type="entry name" value="TOP6AFAMILY"/>
</dbReference>
<evidence type="ECO:0000256" key="9">
    <source>
        <dbReference type="ARBA" id="ARBA00023235"/>
    </source>
</evidence>
<accession>A0A175JLZ0</accession>
<dbReference type="GO" id="GO:0003918">
    <property type="term" value="F:DNA topoisomerase type II (double strand cut, ATP-hydrolyzing) activity"/>
    <property type="evidence" value="ECO:0007669"/>
    <property type="project" value="UniProtKB-UniRule"/>
</dbReference>
<dbReference type="EC" id="5.6.2.2" evidence="4"/>
<feature type="active site" description="O-(5'-phospho-DNA)-tyrosine intermediate" evidence="10">
    <location>
        <position position="92"/>
    </location>
</feature>
<sequence>MKPSKNKYTINSPKQTFINGNINQFVLDKIQTFLLEFISSLNCITTNKKFVGTSMFIRDHSLIKIAQVFMVLKVIQEATLLNISVTKRHIYYLDKNLFKHQRVVDEIVKKLSEKVFHLPKEDFHIVAAQKSFFCGNITMVRETKTTQITPEKETVIPLISTMKNTQIKTTATHILIVEKYTVFSQIIKTSWFSMNKNNILIITACGFPDSATKYFINLLISSNQQIKLCCMVDFDPFGLDIFNNYIRLDREYPILSPIRLLFFNYIQQSINNIPSSSKIPLSLIDQKKLVRLKSKVFEPQIIEAVNFLIKVQCKLELEVLSLKELEQLLNDSFNLPVLSVEE</sequence>
<dbReference type="InterPro" id="IPR013049">
    <property type="entry name" value="Spo11/TopoVI_A_N"/>
</dbReference>
<evidence type="ECO:0000256" key="5">
    <source>
        <dbReference type="ARBA" id="ARBA00022723"/>
    </source>
</evidence>
<evidence type="ECO:0000256" key="1">
    <source>
        <dbReference type="ARBA" id="ARBA00000185"/>
    </source>
</evidence>
<dbReference type="eggNOG" id="KOG2795">
    <property type="taxonomic scope" value="Eukaryota"/>
</dbReference>
<dbReference type="Gene3D" id="3.40.1360.10">
    <property type="match status" value="1"/>
</dbReference>
<dbReference type="GO" id="GO:0000706">
    <property type="term" value="P:meiotic DNA double-strand break processing"/>
    <property type="evidence" value="ECO:0007669"/>
    <property type="project" value="TreeGrafter"/>
</dbReference>
<evidence type="ECO:0000256" key="3">
    <source>
        <dbReference type="ARBA" id="ARBA00006559"/>
    </source>
</evidence>
<evidence type="ECO:0000256" key="8">
    <source>
        <dbReference type="ARBA" id="ARBA00023125"/>
    </source>
</evidence>
<keyword evidence="8 10" id="KW-0238">DNA-binding</keyword>
<comment type="caution">
    <text evidence="13">The sequence shown here is derived from an EMBL/GenBank/DDBJ whole genome shotgun (WGS) entry which is preliminary data.</text>
</comment>
<evidence type="ECO:0000313" key="13">
    <source>
        <dbReference type="EMBL" id="GAT94423.1"/>
    </source>
</evidence>
<dbReference type="Pfam" id="PF04406">
    <property type="entry name" value="TP6A_N"/>
    <property type="match status" value="1"/>
</dbReference>
<dbReference type="VEuPathDB" id="AmoebaDB:EHI5A_011880"/>
<dbReference type="EMBL" id="BDEQ01000001">
    <property type="protein sequence ID" value="GAT94423.1"/>
    <property type="molecule type" value="Genomic_DNA"/>
</dbReference>
<keyword evidence="6" id="KW-0460">Magnesium</keyword>
<keyword evidence="9 10" id="KW-0413">Isomerase</keyword>
<keyword evidence="5" id="KW-0479">Metal-binding</keyword>
<dbReference type="GO" id="GO:0005524">
    <property type="term" value="F:ATP binding"/>
    <property type="evidence" value="ECO:0007669"/>
    <property type="project" value="InterPro"/>
</dbReference>
<protein>
    <recommendedName>
        <fullName evidence="4">DNA topoisomerase (ATP-hydrolyzing)</fullName>
        <ecNumber evidence="4">5.6.2.2</ecNumber>
    </recommendedName>
</protein>
<comment type="similarity">
    <text evidence="3 10">Belongs to the TOP6A family.</text>
</comment>
<dbReference type="VEuPathDB" id="AmoebaDB:EHI7A_005260"/>
<dbReference type="InterPro" id="IPR036078">
    <property type="entry name" value="Spo11/TopoVI_A_sf"/>
</dbReference>
<feature type="domain" description="Topoisomerase 6 subunit A/Spo11 TOPRIM" evidence="12">
    <location>
        <begin position="174"/>
        <end position="330"/>
    </location>
</feature>
<comment type="cofactor">
    <cofactor evidence="2">
        <name>Mg(2+)</name>
        <dbReference type="ChEBI" id="CHEBI:18420"/>
    </cofactor>
</comment>
<dbReference type="InterPro" id="IPR002815">
    <property type="entry name" value="Spo11/TopoVI_A"/>
</dbReference>
<dbReference type="FunFam" id="3.40.1360.10:FF:000023">
    <property type="entry name" value="DNA topoisomerase, putative"/>
    <property type="match status" value="1"/>
</dbReference>
<dbReference type="AlphaFoldDB" id="A0A175JLZ0"/>
<evidence type="ECO:0000259" key="12">
    <source>
        <dbReference type="Pfam" id="PF21180"/>
    </source>
</evidence>
<name>A0A175JLZ0_ENTHI</name>
<dbReference type="PROSITE" id="PS52041">
    <property type="entry name" value="TOPO_IIB"/>
    <property type="match status" value="1"/>
</dbReference>
<dbReference type="GO" id="GO:0003677">
    <property type="term" value="F:DNA binding"/>
    <property type="evidence" value="ECO:0007669"/>
    <property type="project" value="UniProtKB-UniRule"/>
</dbReference>
<evidence type="ECO:0000256" key="7">
    <source>
        <dbReference type="ARBA" id="ARBA00023029"/>
    </source>
</evidence>
<evidence type="ECO:0000256" key="4">
    <source>
        <dbReference type="ARBA" id="ARBA00012895"/>
    </source>
</evidence>
<evidence type="ECO:0000256" key="6">
    <source>
        <dbReference type="ARBA" id="ARBA00022842"/>
    </source>
</evidence>
<dbReference type="SUPFAM" id="SSF56726">
    <property type="entry name" value="DNA topoisomerase IV, alpha subunit"/>
    <property type="match status" value="1"/>
</dbReference>
<dbReference type="InterPro" id="IPR036388">
    <property type="entry name" value="WH-like_DNA-bd_sf"/>
</dbReference>
<dbReference type="Gene3D" id="1.10.10.10">
    <property type="entry name" value="Winged helix-like DNA-binding domain superfamily/Winged helix DNA-binding domain"/>
    <property type="match status" value="1"/>
</dbReference>
<gene>
    <name evidence="13" type="ORF">CL6EHI_194510</name>
</gene>
<evidence type="ECO:0000256" key="10">
    <source>
        <dbReference type="PROSITE-ProRule" id="PRU01385"/>
    </source>
</evidence>
<dbReference type="VEuPathDB" id="AmoebaDB:KM1_013460"/>
<dbReference type="Pfam" id="PF21180">
    <property type="entry name" value="TOP6A-Spo11_Toprim"/>
    <property type="match status" value="1"/>
</dbReference>
<dbReference type="PANTHER" id="PTHR10848:SF0">
    <property type="entry name" value="MEIOTIC RECOMBINATION PROTEIN SPO11"/>
    <property type="match status" value="1"/>
</dbReference>
<evidence type="ECO:0000256" key="2">
    <source>
        <dbReference type="ARBA" id="ARBA00001946"/>
    </source>
</evidence>
<evidence type="ECO:0000259" key="11">
    <source>
        <dbReference type="Pfam" id="PF04406"/>
    </source>
</evidence>
<dbReference type="GO" id="GO:0007131">
    <property type="term" value="P:reciprocal meiotic recombination"/>
    <property type="evidence" value="ECO:0007669"/>
    <property type="project" value="TreeGrafter"/>
</dbReference>